<organism evidence="1 2">
    <name type="scientific">Blautia wexlerae</name>
    <dbReference type="NCBI Taxonomy" id="418240"/>
    <lineage>
        <taxon>Bacteria</taxon>
        <taxon>Bacillati</taxon>
        <taxon>Bacillota</taxon>
        <taxon>Clostridia</taxon>
        <taxon>Lachnospirales</taxon>
        <taxon>Lachnospiraceae</taxon>
        <taxon>Blautia</taxon>
    </lineage>
</organism>
<protein>
    <submittedName>
        <fullName evidence="1">Uncharacterized protein</fullName>
    </submittedName>
</protein>
<accession>A0A6L8T6B4</accession>
<sequence length="267" mass="31957">MVNNKNLTEIEYYMTKKDRTDWTQAEYDIRDGILRICDVPFEYRSLSLYRKGYRKCFIDCFEISRPREIAKEAAPLEKQILEDIAECEARYQRSGNLSKEYPWYLLKARMYCLKRLYQEGVIDGLFKKRDTASCVADVFSQDKLSNDSLASFEKKYNIRKSNDDYDRASDDLLYGKTKIYEIPFEYRSNIFYIMSCRFATGRIPRKVKSEKNLLKTIVLDDIEECVRRFWKNGNLPEAYRWSKLKNRELMLKKFYIECAAWGFLDCK</sequence>
<evidence type="ECO:0000313" key="2">
    <source>
        <dbReference type="Proteomes" id="UP000477285"/>
    </source>
</evidence>
<dbReference type="EMBL" id="WWVQ01000055">
    <property type="protein sequence ID" value="MZL34835.1"/>
    <property type="molecule type" value="Genomic_DNA"/>
</dbReference>
<dbReference type="Proteomes" id="UP000477285">
    <property type="component" value="Unassembled WGS sequence"/>
</dbReference>
<comment type="caution">
    <text evidence="1">The sequence shown here is derived from an EMBL/GenBank/DDBJ whole genome shotgun (WGS) entry which is preliminary data.</text>
</comment>
<gene>
    <name evidence="1" type="ORF">GT728_16970</name>
</gene>
<reference evidence="1 2" key="1">
    <citation type="journal article" date="2019" name="Nat. Med.">
        <title>A library of human gut bacterial isolates paired with longitudinal multiomics data enables mechanistic microbiome research.</title>
        <authorList>
            <person name="Poyet M."/>
            <person name="Groussin M."/>
            <person name="Gibbons S.M."/>
            <person name="Avila-Pacheco J."/>
            <person name="Jiang X."/>
            <person name="Kearney S.M."/>
            <person name="Perrotta A.R."/>
            <person name="Berdy B."/>
            <person name="Zhao S."/>
            <person name="Lieberman T.D."/>
            <person name="Swanson P.K."/>
            <person name="Smith M."/>
            <person name="Roesemann S."/>
            <person name="Alexander J.E."/>
            <person name="Rich S.A."/>
            <person name="Livny J."/>
            <person name="Vlamakis H."/>
            <person name="Clish C."/>
            <person name="Bullock K."/>
            <person name="Deik A."/>
            <person name="Scott J."/>
            <person name="Pierce K.A."/>
            <person name="Xavier R.J."/>
            <person name="Alm E.J."/>
        </authorList>
    </citation>
    <scope>NUCLEOTIDE SEQUENCE [LARGE SCALE GENOMIC DNA]</scope>
    <source>
        <strain evidence="1 2">BIOML-A1</strain>
    </source>
</reference>
<dbReference type="AlphaFoldDB" id="A0A6L8T6B4"/>
<name>A0A6L8T6B4_9FIRM</name>
<dbReference type="RefSeq" id="WP_161234135.1">
    <property type="nucleotide sequence ID" value="NZ_WWVI01000053.1"/>
</dbReference>
<evidence type="ECO:0000313" key="1">
    <source>
        <dbReference type="EMBL" id="MZL34835.1"/>
    </source>
</evidence>
<proteinExistence type="predicted"/>